<dbReference type="EMBL" id="VFRP01000002">
    <property type="protein sequence ID" value="TPE53064.1"/>
    <property type="molecule type" value="Genomic_DNA"/>
</dbReference>
<sequence length="72" mass="7624">MMTEAERAARGWPSTARVPFQRRALCVVPQAEQGQQERASADFPVVGDPCDEMGLCAALRGATGVVFGEGDA</sequence>
<dbReference type="AlphaFoldDB" id="A0A501WXZ1"/>
<gene>
    <name evidence="1" type="ORF">FJM51_03295</name>
</gene>
<protein>
    <submittedName>
        <fullName evidence="1">Uncharacterized protein</fullName>
    </submittedName>
</protein>
<name>A0A501WXZ1_9RHOB</name>
<comment type="caution">
    <text evidence="1">The sequence shown here is derived from an EMBL/GenBank/DDBJ whole genome shotgun (WGS) entry which is preliminary data.</text>
</comment>
<organism evidence="1 2">
    <name type="scientific">Amaricoccus solimangrovi</name>
    <dbReference type="NCBI Taxonomy" id="2589815"/>
    <lineage>
        <taxon>Bacteria</taxon>
        <taxon>Pseudomonadati</taxon>
        <taxon>Pseudomonadota</taxon>
        <taxon>Alphaproteobacteria</taxon>
        <taxon>Rhodobacterales</taxon>
        <taxon>Paracoccaceae</taxon>
        <taxon>Amaricoccus</taxon>
    </lineage>
</organism>
<keyword evidence="2" id="KW-1185">Reference proteome</keyword>
<accession>A0A501WXZ1</accession>
<evidence type="ECO:0000313" key="1">
    <source>
        <dbReference type="EMBL" id="TPE53064.1"/>
    </source>
</evidence>
<reference evidence="1 2" key="1">
    <citation type="submission" date="2019-06" db="EMBL/GenBank/DDBJ databases">
        <title>A novel bacterium of genus Amaricoccus, isolated from marine sediment.</title>
        <authorList>
            <person name="Huang H."/>
            <person name="Mo K."/>
            <person name="Hu Y."/>
        </authorList>
    </citation>
    <scope>NUCLEOTIDE SEQUENCE [LARGE SCALE GENOMIC DNA]</scope>
    <source>
        <strain evidence="1 2">HB172011</strain>
    </source>
</reference>
<proteinExistence type="predicted"/>
<dbReference type="Proteomes" id="UP000319255">
    <property type="component" value="Unassembled WGS sequence"/>
</dbReference>
<dbReference type="RefSeq" id="WP_140452685.1">
    <property type="nucleotide sequence ID" value="NZ_VFRP01000002.1"/>
</dbReference>
<evidence type="ECO:0000313" key="2">
    <source>
        <dbReference type="Proteomes" id="UP000319255"/>
    </source>
</evidence>